<keyword evidence="3" id="KW-1185">Reference proteome</keyword>
<evidence type="ECO:0000313" key="3">
    <source>
        <dbReference type="Proteomes" id="UP000295008"/>
    </source>
</evidence>
<feature type="domain" description="DUF3644" evidence="1">
    <location>
        <begin position="10"/>
        <end position="188"/>
    </location>
</feature>
<comment type="caution">
    <text evidence="2">The sequence shown here is derived from an EMBL/GenBank/DDBJ whole genome shotgun (WGS) entry which is preliminary data.</text>
</comment>
<dbReference type="InterPro" id="IPR022104">
    <property type="entry name" value="DUF3644"/>
</dbReference>
<name>A0A4V2QDB1_HYDET</name>
<organism evidence="2 3">
    <name type="scientific">Hydrogenispora ethanolica</name>
    <dbReference type="NCBI Taxonomy" id="1082276"/>
    <lineage>
        <taxon>Bacteria</taxon>
        <taxon>Bacillati</taxon>
        <taxon>Bacillota</taxon>
        <taxon>Hydrogenispora</taxon>
    </lineage>
</organism>
<proteinExistence type="predicted"/>
<reference evidence="2 3" key="1">
    <citation type="submission" date="2019-03" db="EMBL/GenBank/DDBJ databases">
        <title>Genomic Encyclopedia of Type Strains, Phase IV (KMG-IV): sequencing the most valuable type-strain genomes for metagenomic binning, comparative biology and taxonomic classification.</title>
        <authorList>
            <person name="Goeker M."/>
        </authorList>
    </citation>
    <scope>NUCLEOTIDE SEQUENCE [LARGE SCALE GENOMIC DNA]</scope>
    <source>
        <strain evidence="2 3">LX-B</strain>
    </source>
</reference>
<sequence>MAKRKMIQYNLIQNSIAAYFAAIEIHNKPNILYRYETTTLLLFNAWELILKAFIRKYIKNRTIFENDGHTISFSKAVTYVNEYLNRQKENSFTAIKENLSLIEEYRNNIAHFYRESLDPQIFMLLARCALNYVEFVKEYFGKDITDKEGLFIMPLGFKLPFKPQDFLSKKAVSSVYSEEAKKFVEKIIRVIQDLRDQNIEESVVLGFNVYMESVKKISNSDLLVAITSQDEADANFVKVSKVQLVKDPNAQKVYLSDEEVLKNYPLTYSDVFCKCKEQIPGFKKNKDFDDIIRKLKENPTLSHHRKLNPKSKKTSTTFLYSDKIIDEIKKEYNQRGAEDA</sequence>
<dbReference type="RefSeq" id="WP_132015250.1">
    <property type="nucleotide sequence ID" value="NZ_SLUN01000020.1"/>
</dbReference>
<dbReference type="EMBL" id="SLUN01000020">
    <property type="protein sequence ID" value="TCL63727.1"/>
    <property type="molecule type" value="Genomic_DNA"/>
</dbReference>
<gene>
    <name evidence="2" type="ORF">EDC14_102011</name>
</gene>
<evidence type="ECO:0000259" key="1">
    <source>
        <dbReference type="Pfam" id="PF12358"/>
    </source>
</evidence>
<accession>A0A4V2QDB1</accession>
<dbReference type="Pfam" id="PF12358">
    <property type="entry name" value="DUF3644"/>
    <property type="match status" value="1"/>
</dbReference>
<dbReference type="OrthoDB" id="1398764at2"/>
<protein>
    <recommendedName>
        <fullName evidence="1">DUF3644 domain-containing protein</fullName>
    </recommendedName>
</protein>
<dbReference type="Proteomes" id="UP000295008">
    <property type="component" value="Unassembled WGS sequence"/>
</dbReference>
<evidence type="ECO:0000313" key="2">
    <source>
        <dbReference type="EMBL" id="TCL63727.1"/>
    </source>
</evidence>
<dbReference type="AlphaFoldDB" id="A0A4V2QDB1"/>